<keyword evidence="4 6" id="KW-1133">Transmembrane helix</keyword>
<comment type="subcellular location">
    <subcellularLocation>
        <location evidence="1">Membrane</location>
        <topology evidence="1">Multi-pass membrane protein</topology>
    </subcellularLocation>
</comment>
<dbReference type="KEGG" id="amr:AM1_A0273"/>
<dbReference type="InterPro" id="IPR011701">
    <property type="entry name" value="MFS"/>
</dbReference>
<organism evidence="7 8">
    <name type="scientific">Acaryochloris marina (strain MBIC 11017)</name>
    <dbReference type="NCBI Taxonomy" id="329726"/>
    <lineage>
        <taxon>Bacteria</taxon>
        <taxon>Bacillati</taxon>
        <taxon>Cyanobacteriota</taxon>
        <taxon>Cyanophyceae</taxon>
        <taxon>Acaryochloridales</taxon>
        <taxon>Acaryochloridaceae</taxon>
        <taxon>Acaryochloris</taxon>
    </lineage>
</organism>
<feature type="transmembrane region" description="Helical" evidence="6">
    <location>
        <begin position="12"/>
        <end position="30"/>
    </location>
</feature>
<evidence type="ECO:0000256" key="1">
    <source>
        <dbReference type="ARBA" id="ARBA00004141"/>
    </source>
</evidence>
<dbReference type="GO" id="GO:0016020">
    <property type="term" value="C:membrane"/>
    <property type="evidence" value="ECO:0007669"/>
    <property type="project" value="UniProtKB-SubCell"/>
</dbReference>
<protein>
    <submittedName>
        <fullName evidence="7">Major facilitator family transporter</fullName>
    </submittedName>
</protein>
<feature type="transmembrane region" description="Helical" evidence="6">
    <location>
        <begin position="385"/>
        <end position="404"/>
    </location>
</feature>
<evidence type="ECO:0000256" key="2">
    <source>
        <dbReference type="ARBA" id="ARBA00022448"/>
    </source>
</evidence>
<feature type="transmembrane region" description="Helical" evidence="6">
    <location>
        <begin position="323"/>
        <end position="346"/>
    </location>
</feature>
<evidence type="ECO:0000256" key="3">
    <source>
        <dbReference type="ARBA" id="ARBA00022692"/>
    </source>
</evidence>
<accession>A8ZKS3</accession>
<dbReference type="SUPFAM" id="SSF103473">
    <property type="entry name" value="MFS general substrate transporter"/>
    <property type="match status" value="1"/>
</dbReference>
<feature type="transmembrane region" description="Helical" evidence="6">
    <location>
        <begin position="295"/>
        <end position="317"/>
    </location>
</feature>
<evidence type="ECO:0000313" key="7">
    <source>
        <dbReference type="EMBL" id="ABW31391.1"/>
    </source>
</evidence>
<dbReference type="EMBL" id="CP000838">
    <property type="protein sequence ID" value="ABW31391.1"/>
    <property type="molecule type" value="Genomic_DNA"/>
</dbReference>
<dbReference type="InterPro" id="IPR004752">
    <property type="entry name" value="AmpG_permease/AT-1"/>
</dbReference>
<feature type="transmembrane region" description="Helical" evidence="6">
    <location>
        <begin position="358"/>
        <end position="379"/>
    </location>
</feature>
<dbReference type="PANTHER" id="PTHR12778:SF10">
    <property type="entry name" value="MAJOR FACILITATOR SUPERFAMILY DOMAIN-CONTAINING PROTEIN 3"/>
    <property type="match status" value="1"/>
</dbReference>
<proteinExistence type="predicted"/>
<feature type="transmembrane region" description="Helical" evidence="6">
    <location>
        <begin position="267"/>
        <end position="288"/>
    </location>
</feature>
<dbReference type="GO" id="GO:0022857">
    <property type="term" value="F:transmembrane transporter activity"/>
    <property type="evidence" value="ECO:0007669"/>
    <property type="project" value="InterPro"/>
</dbReference>
<dbReference type="Proteomes" id="UP000000268">
    <property type="component" value="Plasmid pREB1"/>
</dbReference>
<dbReference type="Pfam" id="PF07690">
    <property type="entry name" value="MFS_1"/>
    <property type="match status" value="1"/>
</dbReference>
<sequence>MNMISAQRIQKLSLLASLYVSQFLPFWFLFEALPVILRQRGLSLAAIGLLPMLLLPIAFKFLWSPVIDFYGFTRWGHYRFWIICFQSGVIGVTVFCSFLSVEHNLPVLLVGLALMALLCSSQDIATDALALGLLSPRERGVGNAVQGIGGSLGKMIGGGGMLILLNKWGWSKSLLTLAALMLLALMPLLWHRETIRPMGRVTGKSINPALDPLIAYCKIFIESCQRPGIRIWLLTLAVITAGYNFSAAMFRPLLVDLGFSIADIGRMIGIFGIAMTMLGSAAAGLLMAKLGRQRALLIAANTLAVGTFSNVLLTYGFTQLPVLNTIIGVTFFAFGILGTTAFTIMMDKSRIELAGTDYTLQTSVIALCSILSAALGGVIASIVGYRGIFILSTGILLNCNWLIVQHLDLNITSSKNSETYDYAHH</sequence>
<keyword evidence="5 6" id="KW-0472">Membrane</keyword>
<keyword evidence="2" id="KW-0813">Transport</keyword>
<evidence type="ECO:0000313" key="8">
    <source>
        <dbReference type="Proteomes" id="UP000000268"/>
    </source>
</evidence>
<feature type="transmembrane region" description="Helical" evidence="6">
    <location>
        <begin position="141"/>
        <end position="164"/>
    </location>
</feature>
<feature type="transmembrane region" description="Helical" evidence="6">
    <location>
        <begin position="107"/>
        <end position="134"/>
    </location>
</feature>
<reference evidence="7 8" key="1">
    <citation type="journal article" date="2008" name="Proc. Natl. Acad. Sci. U.S.A.">
        <title>Niche adaptation and genome expansion in the chlorophyll d-producing cyanobacterium Acaryochloris marina.</title>
        <authorList>
            <person name="Swingley W.D."/>
            <person name="Chen M."/>
            <person name="Cheung P.C."/>
            <person name="Conrad A.L."/>
            <person name="Dejesa L.C."/>
            <person name="Hao J."/>
            <person name="Honchak B.M."/>
            <person name="Karbach L.E."/>
            <person name="Kurdoglu A."/>
            <person name="Lahiri S."/>
            <person name="Mastrian S.D."/>
            <person name="Miyashita H."/>
            <person name="Page L."/>
            <person name="Ramakrishna P."/>
            <person name="Satoh S."/>
            <person name="Sattley W.M."/>
            <person name="Shimada Y."/>
            <person name="Taylor H.L."/>
            <person name="Tomo T."/>
            <person name="Tsuchiya T."/>
            <person name="Wang Z.T."/>
            <person name="Raymond J."/>
            <person name="Mimuro M."/>
            <person name="Blankenship R.E."/>
            <person name="Touchman J.W."/>
        </authorList>
    </citation>
    <scope>NUCLEOTIDE SEQUENCE [LARGE SCALE GENOMIC DNA]</scope>
    <source>
        <strain evidence="8">MBIC 11017</strain>
        <plasmid evidence="8">Plasmid pREB1</plasmid>
    </source>
</reference>
<evidence type="ECO:0000256" key="6">
    <source>
        <dbReference type="SAM" id="Phobius"/>
    </source>
</evidence>
<dbReference type="PANTHER" id="PTHR12778">
    <property type="entry name" value="SOLUTE CARRIER FAMILY 33 ACETYL-COA TRANSPORTER -RELATED"/>
    <property type="match status" value="1"/>
</dbReference>
<feature type="transmembrane region" description="Helical" evidence="6">
    <location>
        <begin position="231"/>
        <end position="255"/>
    </location>
</feature>
<feature type="transmembrane region" description="Helical" evidence="6">
    <location>
        <begin position="170"/>
        <end position="190"/>
    </location>
</feature>
<dbReference type="CDD" id="cd17485">
    <property type="entry name" value="MFS_MFSD3"/>
    <property type="match status" value="1"/>
</dbReference>
<dbReference type="RefSeq" id="WP_012166766.1">
    <property type="nucleotide sequence ID" value="NC_009926.1"/>
</dbReference>
<gene>
    <name evidence="7" type="ordered locus">AM1_A0273</name>
</gene>
<dbReference type="Gene3D" id="1.20.1250.20">
    <property type="entry name" value="MFS general substrate transporter like domains"/>
    <property type="match status" value="1"/>
</dbReference>
<feature type="transmembrane region" description="Helical" evidence="6">
    <location>
        <begin position="42"/>
        <end position="59"/>
    </location>
</feature>
<dbReference type="HOGENOM" id="CLU_029352_4_2_3"/>
<dbReference type="InterPro" id="IPR036259">
    <property type="entry name" value="MFS_trans_sf"/>
</dbReference>
<keyword evidence="7" id="KW-0614">Plasmid</keyword>
<name>A8ZKS3_ACAM1</name>
<keyword evidence="8" id="KW-1185">Reference proteome</keyword>
<evidence type="ECO:0000256" key="4">
    <source>
        <dbReference type="ARBA" id="ARBA00022989"/>
    </source>
</evidence>
<geneLocation type="plasmid" evidence="7 8">
    <name>pREB1</name>
</geneLocation>
<evidence type="ECO:0000256" key="5">
    <source>
        <dbReference type="ARBA" id="ARBA00023136"/>
    </source>
</evidence>
<dbReference type="AlphaFoldDB" id="A8ZKS3"/>
<feature type="transmembrane region" description="Helical" evidence="6">
    <location>
        <begin position="80"/>
        <end position="101"/>
    </location>
</feature>
<keyword evidence="3 6" id="KW-0812">Transmembrane</keyword>